<dbReference type="EMBL" id="JAQQWL010000013">
    <property type="protein sequence ID" value="KAK8043240.1"/>
    <property type="molecule type" value="Genomic_DNA"/>
</dbReference>
<dbReference type="InterPro" id="IPR025676">
    <property type="entry name" value="Clr5_dom"/>
</dbReference>
<dbReference type="SUPFAM" id="SSF48403">
    <property type="entry name" value="Ankyrin repeat"/>
    <property type="match status" value="1"/>
</dbReference>
<evidence type="ECO:0000256" key="1">
    <source>
        <dbReference type="ARBA" id="ARBA00022737"/>
    </source>
</evidence>
<accession>A0ABR1T9H3</accession>
<dbReference type="Pfam" id="PF14420">
    <property type="entry name" value="Clr5"/>
    <property type="match status" value="1"/>
</dbReference>
<keyword evidence="6" id="KW-1185">Reference proteome</keyword>
<feature type="domain" description="Clr5" evidence="4">
    <location>
        <begin position="10"/>
        <end position="62"/>
    </location>
</feature>
<gene>
    <name evidence="5" type="ORF">PG994_013723</name>
</gene>
<feature type="repeat" description="ANK" evidence="3">
    <location>
        <begin position="863"/>
        <end position="895"/>
    </location>
</feature>
<reference evidence="5 6" key="1">
    <citation type="submission" date="2023-01" db="EMBL/GenBank/DDBJ databases">
        <title>Analysis of 21 Apiospora genomes using comparative genomics revels a genus with tremendous synthesis potential of carbohydrate active enzymes and secondary metabolites.</title>
        <authorList>
            <person name="Sorensen T."/>
        </authorList>
    </citation>
    <scope>NUCLEOTIDE SEQUENCE [LARGE SCALE GENOMIC DNA]</scope>
    <source>
        <strain evidence="5 6">CBS 135458</strain>
    </source>
</reference>
<feature type="repeat" description="ANK" evidence="3">
    <location>
        <begin position="897"/>
        <end position="929"/>
    </location>
</feature>
<dbReference type="Pfam" id="PF12796">
    <property type="entry name" value="Ank_2"/>
    <property type="match status" value="2"/>
</dbReference>
<evidence type="ECO:0000259" key="4">
    <source>
        <dbReference type="Pfam" id="PF14420"/>
    </source>
</evidence>
<dbReference type="GeneID" id="92098195"/>
<dbReference type="PANTHER" id="PTHR24198">
    <property type="entry name" value="ANKYRIN REPEAT AND PROTEIN KINASE DOMAIN-CONTAINING PROTEIN"/>
    <property type="match status" value="1"/>
</dbReference>
<dbReference type="InterPro" id="IPR002110">
    <property type="entry name" value="Ankyrin_rpt"/>
</dbReference>
<evidence type="ECO:0000313" key="5">
    <source>
        <dbReference type="EMBL" id="KAK8043240.1"/>
    </source>
</evidence>
<name>A0ABR1T9H3_9PEZI</name>
<dbReference type="Proteomes" id="UP001480595">
    <property type="component" value="Unassembled WGS sequence"/>
</dbReference>
<comment type="caution">
    <text evidence="5">The sequence shown here is derived from an EMBL/GenBank/DDBJ whole genome shotgun (WGS) entry which is preliminary data.</text>
</comment>
<keyword evidence="1" id="KW-0677">Repeat</keyword>
<keyword evidence="2 3" id="KW-0040">ANK repeat</keyword>
<evidence type="ECO:0000256" key="3">
    <source>
        <dbReference type="PROSITE-ProRule" id="PRU00023"/>
    </source>
</evidence>
<evidence type="ECO:0000313" key="6">
    <source>
        <dbReference type="Proteomes" id="UP001480595"/>
    </source>
</evidence>
<dbReference type="InterPro" id="IPR036770">
    <property type="entry name" value="Ankyrin_rpt-contain_sf"/>
</dbReference>
<feature type="repeat" description="ANK" evidence="3">
    <location>
        <begin position="932"/>
        <end position="964"/>
    </location>
</feature>
<evidence type="ECO:0000256" key="2">
    <source>
        <dbReference type="ARBA" id="ARBA00023043"/>
    </source>
</evidence>
<dbReference type="PROSITE" id="PS50088">
    <property type="entry name" value="ANK_REPEAT"/>
    <property type="match status" value="3"/>
</dbReference>
<dbReference type="RefSeq" id="XP_066710093.1">
    <property type="nucleotide sequence ID" value="XM_066865132.1"/>
</dbReference>
<dbReference type="PROSITE" id="PS50297">
    <property type="entry name" value="ANK_REP_REGION"/>
    <property type="match status" value="3"/>
</dbReference>
<proteinExistence type="predicted"/>
<dbReference type="Gene3D" id="1.25.40.20">
    <property type="entry name" value="Ankyrin repeat-containing domain"/>
    <property type="match status" value="2"/>
</dbReference>
<sequence>MPVDARKIPQAEWDRHQDIINALYHNQKLPLCHPKDDGRSNTEFPNSLSQYEAQLRRWDSQKNLKKHEWAFLLAQYDRLFARGCQVRIVSSGLPLSEARIATARRHLQSAGHKVSATSAPRHAFVEYQDDRGDWIRCSTASERARFGHPGSPRQSWTGLRAAANLEWPQYSPVTIGTSLAVHRESAGSTLIPILEPLSSNGDLVAWSTFNPFHDPIGPGADVFMHPIAQQILGTLSSLAPNNTGTSSLILCSSEAGNDIPTLVKAIAYSFSHRMELSVRTDQESVFELLKKSDSLRQDLQGLLQAVHPSFGMCLADNLFRHAVETDNSQAVNMVLHMARTIFTRGYYTPLDTASAKSNVELAHVLLRIGADPNHSYWGGYDHSQGALETALWIPQPSPFDLSVTKPPPLNIELVRILLNNQARVRPETLKLLLRRPLIEKRIVEGIISRIEVKDHELHFPTKAPKDLILKHSEHPILPNIRGSIQDIYQLVPDIVRILQNSTAASAIMSFFSRCDAAVCGPCAHRQKRKVLSMLLLAARRGNLELVEFILPIVSLASLEDLLVPAIRGGNMKLVNRLLQNGATVDGPASLLMHMEEFCLFNDKQRSFMIGTTPLAEAIWSQDELLIRRLEGLSALACIGPGKDTHFMAAATAAAFTGNLHYLRKLCERIPIQDRKLFTQPLSAAMADNQQEIVSFILTHTHADVQIAPWDYAPGPRGGHGSSVVFKIIASRFGRFTRTLLSAFSSQFPGGLPGFGSMALSRAIHDSNTYQITQLLAARMDITARVEVDFYINIDVMRNFIEEKVSGFADRLRKEKAIMEDLVGMGAFVHAVILEVRRSGNHLDMVRMVLEAGSDPNKYASRSPPETPFLLAIQYADMEVIELLVQWGADVNMRGVGMRDTPLQLACEQGSYEMVVFLLKNEADVRVAPSLAGGSTALQMAARAGNSKIAQLLIDNGADVHEPPSGARGRTAFEEAAKEGRITMLEFLWDQACPAGFPPAELQRARSFAEEEGYRGKYLGSFCPSATNPPIMGAGVVDVWCSQGNVKPAGIEDDSYAARD</sequence>
<dbReference type="SMART" id="SM00248">
    <property type="entry name" value="ANK"/>
    <property type="match status" value="8"/>
</dbReference>
<organism evidence="5 6">
    <name type="scientific">Apiospora phragmitis</name>
    <dbReference type="NCBI Taxonomy" id="2905665"/>
    <lineage>
        <taxon>Eukaryota</taxon>
        <taxon>Fungi</taxon>
        <taxon>Dikarya</taxon>
        <taxon>Ascomycota</taxon>
        <taxon>Pezizomycotina</taxon>
        <taxon>Sordariomycetes</taxon>
        <taxon>Xylariomycetidae</taxon>
        <taxon>Amphisphaeriales</taxon>
        <taxon>Apiosporaceae</taxon>
        <taxon>Apiospora</taxon>
    </lineage>
</organism>
<protein>
    <recommendedName>
        <fullName evidence="4">Clr5 domain-containing protein</fullName>
    </recommendedName>
</protein>
<dbReference type="PANTHER" id="PTHR24198:SF194">
    <property type="entry name" value="INVERSIN-A"/>
    <property type="match status" value="1"/>
</dbReference>